<dbReference type="InterPro" id="IPR008638">
    <property type="entry name" value="FhaB/CdiA-like_TPS"/>
</dbReference>
<proteinExistence type="predicted"/>
<dbReference type="InterPro" id="IPR006626">
    <property type="entry name" value="PbH1"/>
</dbReference>
<protein>
    <submittedName>
        <fullName evidence="6">Adhesin</fullName>
    </submittedName>
</protein>
<keyword evidence="7" id="KW-1185">Reference proteome</keyword>
<evidence type="ECO:0000259" key="5">
    <source>
        <dbReference type="SMART" id="SM00912"/>
    </source>
</evidence>
<feature type="region of interest" description="Disordered" evidence="4">
    <location>
        <begin position="1"/>
        <end position="20"/>
    </location>
</feature>
<organism evidence="6 7">
    <name type="scientific">Bradyrhizobium iriomotense</name>
    <dbReference type="NCBI Taxonomy" id="441950"/>
    <lineage>
        <taxon>Bacteria</taxon>
        <taxon>Pseudomonadati</taxon>
        <taxon>Pseudomonadota</taxon>
        <taxon>Alphaproteobacteria</taxon>
        <taxon>Hyphomicrobiales</taxon>
        <taxon>Nitrobacteraceae</taxon>
        <taxon>Bradyrhizobium</taxon>
    </lineage>
</organism>
<dbReference type="SMART" id="SM00912">
    <property type="entry name" value="Haemagg_act"/>
    <property type="match status" value="1"/>
</dbReference>
<sequence>MPSGGKVTSGQATIGAPSGNGLTINQTSSKAVIDWNSFSVGAGGSVNFVQPDANSAVLNRVTGTMSSTIAGKISANGQVFLINPNGIAITPTGSVQVGGGFVASTLDIDNADFNAGRFNFVGKGASAAISNAGSISGASGSFVGLIGGSVSNSGTIDVPLGKVGLASGERVTLNPTGDGFLQVAVPTNAVTADGKALIEVAGRIKAAGGSIAIKAATAQQAMRDVVNISGSLNARTVKGRRGSILLDGGDGGGVVVSGKLSANGAGNNSGGSIVVTGSKVALTSTAKVAANGAAGGLVLIGGDFRGGADPAAKLVAMPVRTAASTSIAQGATISAAGTSGRGGNVVVWSDTLTDFRGSIIATGAGSGDGGAVEVSSHGVLGFAGTADVTATLGKTGTLLLDPYNVTISSGSDTNITNSSNTFTPTGNSSILSVTTLQNALATANVTVTTGSSGSQSGDITVANAVTWSSGHSLTLSSARDILVNANMTTNGGALNLNAGRGVTVTNATINTSGGSLAVTGSTTDGTTGITLNGATINVGAGTATLTGTATSGKGVLFTTAANTLAASGAGSITINGNSSTSVTNYGVAINTNLTTSGSVSISGTNTGSASQAYGLFVNGGNTITDSSGNLTLSGTSTSANGVWFNSATTTLTNSGSGTLALNGNGASLNGIRMNTSTGLTTSGTVTISGSSTSGSGFSAKGSNTLTVSSGNLTINGSTGSGSTGIDLSSSGNTITNNGSGTLKLNGTGGTNLAATITSSSGDLVISDTSAVTQSGGTITAGKLLLSGAGNFSLGQANLVGTLAASGVGSLSFVNNQSLTIGTVQGTAGISAAAAATVAITTTSSGDITVANAISGSSGNSVSLTAARDVLVNAGMTTNGGTLALNAGRAVSIANATISTSGGSLTASGTTTDATVAVTLNGVTINVGSGTATLSGTSTSSGSGVRFAGTASALSANGGGSITVNGQSGSAAGVKIDAGLTTSGTLSMTGTSTTGTGVQFGAATFNVSSGNVTVHGISSATTGSGSTIGTRFADATVVNSGSGTLAILGTSNDTGTVNSGSAGVLWSGTNSLTNSGGGSLSVSGTNTSGYGAEVKTSGTLNTSGTMSISGASTAGYGLFLATASAVTASTGNLTLSGSSSSSIALRLRGTSITNSGTGTLALSASGNTDLNESISSTSGPLSFSESGALTQSSGTISATELLLSGSNGTFSLTATGNSIGTLAANVGSLAVTDGSSLIIGTVAGTSGVTATGAATLQSAGDLTLASGASVRAVSPVLSAAGAFINNAGSGAVTATSGNWLIYSSAPGTDTFGGLDSGNTAIWHATYATLPPASVTASGNRYLFAYQPTLTFSSASTSKTYGADATSAVASSYTVSGYQSGVSNAFLADTAASAFTGSPSVTSTGSVATATVAAGPYAISATQGTLTATSGYALSFSSPGVLTVNPAPVTVTALGGSSTYGASPSNPGLSATGLQNGESIGALTGLSNSFGITNATNAGSHTLSVAGTLTNGNYTLAGTNSGSWIVNPAPVTVTALGGSSTYGASPSNPGLSATGLQNGESVGVLTGLSNSFGITNATNAGSYTLSVAGTLTNGNYTLAGTNSGSWIVNPAPVTVTALGGLSAYGSTPANPGLSATGLQNGESIGVLTGLSNSFGITASTAQGNYTMSVAGTLSNPNYTLVGTVNGTWSVIASPPLPPLPSGGSLAAWLSKPAPSLEIGRSPACIAYYDASCYEGAMQPNELRTTRLRSSLQ</sequence>
<dbReference type="Proteomes" id="UP001156905">
    <property type="component" value="Unassembled WGS sequence"/>
</dbReference>
<dbReference type="SUPFAM" id="SSF51126">
    <property type="entry name" value="Pectin lyase-like"/>
    <property type="match status" value="1"/>
</dbReference>
<feature type="compositionally biased region" description="Polar residues" evidence="4">
    <location>
        <begin position="1"/>
        <end position="12"/>
    </location>
</feature>
<dbReference type="InterPro" id="IPR050909">
    <property type="entry name" value="Bact_Autotransporter_VF"/>
</dbReference>
<dbReference type="SMART" id="SM00710">
    <property type="entry name" value="PbH1"/>
    <property type="match status" value="6"/>
</dbReference>
<dbReference type="Pfam" id="PF05860">
    <property type="entry name" value="TPS"/>
    <property type="match status" value="1"/>
</dbReference>
<dbReference type="InterPro" id="IPR011050">
    <property type="entry name" value="Pectin_lyase_fold/virulence"/>
</dbReference>
<name>A0ABQ6BE52_9BRAD</name>
<dbReference type="NCBIfam" id="TIGR01901">
    <property type="entry name" value="adhes_NPXG"/>
    <property type="match status" value="1"/>
</dbReference>
<gene>
    <name evidence="6" type="primary">hmwA</name>
    <name evidence="6" type="ORF">GCM10007857_87130</name>
</gene>
<reference evidence="7" key="1">
    <citation type="journal article" date="2019" name="Int. J. Syst. Evol. Microbiol.">
        <title>The Global Catalogue of Microorganisms (GCM) 10K type strain sequencing project: providing services to taxonomists for standard genome sequencing and annotation.</title>
        <authorList>
            <consortium name="The Broad Institute Genomics Platform"/>
            <consortium name="The Broad Institute Genome Sequencing Center for Infectious Disease"/>
            <person name="Wu L."/>
            <person name="Ma J."/>
        </authorList>
    </citation>
    <scope>NUCLEOTIDE SEQUENCE [LARGE SCALE GENOMIC DNA]</scope>
    <source>
        <strain evidence="7">NBRC 102520</strain>
    </source>
</reference>
<keyword evidence="2" id="KW-0964">Secreted</keyword>
<evidence type="ECO:0000256" key="2">
    <source>
        <dbReference type="ARBA" id="ARBA00022525"/>
    </source>
</evidence>
<evidence type="ECO:0000313" key="7">
    <source>
        <dbReference type="Proteomes" id="UP001156905"/>
    </source>
</evidence>
<feature type="domain" description="Filamentous haemagglutinin FhaB/tRNA nuclease CdiA-like TPS" evidence="5">
    <location>
        <begin position="2"/>
        <end position="112"/>
    </location>
</feature>
<dbReference type="PANTHER" id="PTHR12338:SF8">
    <property type="entry name" value="HEME_HEMOPEXIN-BINDING PROTEIN"/>
    <property type="match status" value="1"/>
</dbReference>
<accession>A0ABQ6BE52</accession>
<evidence type="ECO:0000313" key="6">
    <source>
        <dbReference type="EMBL" id="GLR91995.1"/>
    </source>
</evidence>
<evidence type="ECO:0000256" key="4">
    <source>
        <dbReference type="SAM" id="MobiDB-lite"/>
    </source>
</evidence>
<dbReference type="Gene3D" id="2.160.20.10">
    <property type="entry name" value="Single-stranded right-handed beta-helix, Pectin lyase-like"/>
    <property type="match status" value="1"/>
</dbReference>
<dbReference type="EMBL" id="BSOW01000060">
    <property type="protein sequence ID" value="GLR91995.1"/>
    <property type="molecule type" value="Genomic_DNA"/>
</dbReference>
<dbReference type="InterPro" id="IPR012334">
    <property type="entry name" value="Pectin_lyas_fold"/>
</dbReference>
<keyword evidence="3" id="KW-0732">Signal</keyword>
<dbReference type="PANTHER" id="PTHR12338">
    <property type="entry name" value="AUTOTRANSPORTER"/>
    <property type="match status" value="1"/>
</dbReference>
<evidence type="ECO:0000256" key="1">
    <source>
        <dbReference type="ARBA" id="ARBA00004613"/>
    </source>
</evidence>
<comment type="subcellular location">
    <subcellularLocation>
        <location evidence="1">Secreted</location>
    </subcellularLocation>
</comment>
<evidence type="ECO:0000256" key="3">
    <source>
        <dbReference type="ARBA" id="ARBA00022729"/>
    </source>
</evidence>
<comment type="caution">
    <text evidence="6">The sequence shown here is derived from an EMBL/GenBank/DDBJ whole genome shotgun (WGS) entry which is preliminary data.</text>
</comment>